<comment type="caution">
    <text evidence="1">The sequence shown here is derived from an EMBL/GenBank/DDBJ whole genome shotgun (WGS) entry which is preliminary data.</text>
</comment>
<keyword evidence="2" id="KW-1185">Reference proteome</keyword>
<proteinExistence type="predicted"/>
<organism evidence="1 2">
    <name type="scientific">Trypanosoma rangeli SC58</name>
    <dbReference type="NCBI Taxonomy" id="429131"/>
    <lineage>
        <taxon>Eukaryota</taxon>
        <taxon>Discoba</taxon>
        <taxon>Euglenozoa</taxon>
        <taxon>Kinetoplastea</taxon>
        <taxon>Metakinetoplastina</taxon>
        <taxon>Trypanosomatida</taxon>
        <taxon>Trypanosomatidae</taxon>
        <taxon>Trypanosoma</taxon>
        <taxon>Herpetosoma</taxon>
    </lineage>
</organism>
<protein>
    <submittedName>
        <fullName evidence="1">Uncharacterized protein</fullName>
    </submittedName>
</protein>
<reference evidence="1 2" key="1">
    <citation type="submission" date="2013-07" db="EMBL/GenBank/DDBJ databases">
        <authorList>
            <person name="Stoco P.H."/>
            <person name="Wagner G."/>
            <person name="Gerber A."/>
            <person name="Zaha A."/>
            <person name="Thompson C."/>
            <person name="Bartholomeu D.C."/>
            <person name="Luckemeyer D.D."/>
            <person name="Bahia D."/>
            <person name="Loreto E."/>
            <person name="Prestes E.B."/>
            <person name="Lima F.M."/>
            <person name="Rodrigues-Luiz G."/>
            <person name="Vallejo G.A."/>
            <person name="Filho J.F."/>
            <person name="Monteiro K.M."/>
            <person name="Tyler K.M."/>
            <person name="de Almeida L.G."/>
            <person name="Ortiz M.F."/>
            <person name="Siervo M.A."/>
            <person name="de Moraes M.H."/>
            <person name="Cunha O.L."/>
            <person name="Mendonca-Neto R."/>
            <person name="Silva R."/>
            <person name="Teixeira S.M."/>
            <person name="Murta S.M."/>
            <person name="Sincero T.C."/>
            <person name="Mendes T.A."/>
            <person name="Urmenyi T.P."/>
            <person name="Silva V.G."/>
            <person name="da Rocha W.D."/>
            <person name="Andersson B."/>
            <person name="Romanha A.J."/>
            <person name="Steindel M."/>
            <person name="de Vasconcelos A.T."/>
            <person name="Grisard E.C."/>
        </authorList>
    </citation>
    <scope>NUCLEOTIDE SEQUENCE [LARGE SCALE GENOMIC DNA]</scope>
    <source>
        <strain evidence="1 2">SC58</strain>
    </source>
</reference>
<evidence type="ECO:0000313" key="1">
    <source>
        <dbReference type="EMBL" id="ESL07170.1"/>
    </source>
</evidence>
<gene>
    <name evidence="1" type="ORF">TRSC58_05147</name>
</gene>
<evidence type="ECO:0000313" key="2">
    <source>
        <dbReference type="Proteomes" id="UP000031737"/>
    </source>
</evidence>
<dbReference type="VEuPathDB" id="TriTrypDB:TRSC58_05147"/>
<accession>A0A061IYL7</accession>
<dbReference type="Proteomes" id="UP000031737">
    <property type="component" value="Unassembled WGS sequence"/>
</dbReference>
<dbReference type="EMBL" id="AUPL01005147">
    <property type="protein sequence ID" value="ESL07170.1"/>
    <property type="molecule type" value="Genomic_DNA"/>
</dbReference>
<name>A0A061IYL7_TRYRA</name>
<dbReference type="OrthoDB" id="262489at2759"/>
<sequence length="980" mass="106527">MTINDGGYLESVKCLLVQEPWENPVRASDVICSLLDDSLMWSCGDETRDHPVANAEDKVEVAGLFFDFVSYFATALTRRRLGGFRGAPATADTSVVSVSAFTDATVGAPEPRSAAAYQSKLRSSVVFPPIHVLWRQPSLVAAIERLAEAVWSIQTLLHVGDGHVRAAQVGRCPLCYAASIEHVSGTDAMWSLLEFYAVYRVAEVSSDRGIRKPSNLTDATSTNASHEVVLVLDADTRRLLWTHAMAVCRNAAWNGAVQTLRLSVEQWVYSGTHPTLFATVHPRGSPAVVQVGGDVISLSAFVLIQCCLLIQDEVVFEMDARTAATQATPVSKRQQNRHRHGALEEACCEKEDDDVVSQASSSLTLRGRGDAGLYDSLVALREMSHAAGVTAAFVALTMTAPHYATGGVTLLHWVCAKGYEFCVRLLLTVWVAVYRDARLPPGVANPVTCEEKRVCVEFRQAQALAVPTDTAAAPKTTAKAIRCTALQVDDGILSCAVRGGNVSVIRQLLLCGASQHQWEDREPTDEEVLALLHDPGSVLDRVVGTLHERVRNALCATAAANTLANAAWRLWSEKVRKLAAGKAGEAPYRRSHDSVMRIALAALEFDPHNPLARTTLRDLLARKVTDTLAAKLPTGEAALHQKRYCQTARRMCEQLLTTHTGRKGEMESPLRFRALPSAVLSSLTKARTAPMASDNTFSFESFAESGGVSGGGGSSATIAVDEQQRPVCALVNLTDPAASPTSKTTAMMHPLWVLLPHGVDIQRSLELAGGLYGVVASAMPLIAPVERGDLVIFTLHQKFYRFDVTRIVRPQDGVVVEVPCVLQGARDEVKTSVLRCALVPPPVYELDDDRVVADPLQWLERASTPTSDAVEQILNSRQHLQRWLHIAHRGRRTSWFDEVPLATNEASVWRFGKVYDGAEMRSIFATAAFPLAGGAEAEEVDDPFGLTSETIFVLRPSGTRVVEGDVAFRVAGVFPRWGWG</sequence>
<dbReference type="AlphaFoldDB" id="A0A061IYL7"/>